<dbReference type="Pfam" id="PF07733">
    <property type="entry name" value="DNA_pol3_alpha"/>
    <property type="match status" value="1"/>
</dbReference>
<dbReference type="GO" id="GO:0008408">
    <property type="term" value="F:3'-5' exonuclease activity"/>
    <property type="evidence" value="ECO:0007669"/>
    <property type="project" value="InterPro"/>
</dbReference>
<dbReference type="EMBL" id="ABYU02000016">
    <property type="protein sequence ID" value="EEX21871.1"/>
    <property type="molecule type" value="Genomic_DNA"/>
</dbReference>
<dbReference type="InterPro" id="IPR011708">
    <property type="entry name" value="DNA_pol3_alpha_NTPase_dom"/>
</dbReference>
<organism evidence="2 3">
    <name type="scientific">Blautia hansenii DSM 20583</name>
    <dbReference type="NCBI Taxonomy" id="537007"/>
    <lineage>
        <taxon>Bacteria</taxon>
        <taxon>Bacillati</taxon>
        <taxon>Bacillota</taxon>
        <taxon>Clostridia</taxon>
        <taxon>Lachnospirales</taxon>
        <taxon>Lachnospiraceae</taxon>
        <taxon>Blautia</taxon>
    </lineage>
</organism>
<dbReference type="KEGG" id="bhan:CGC63_09255"/>
<dbReference type="InterPro" id="IPR004805">
    <property type="entry name" value="DnaE2/DnaE/PolC"/>
</dbReference>
<dbReference type="GO" id="GO:0003887">
    <property type="term" value="F:DNA-directed DNA polymerase activity"/>
    <property type="evidence" value="ECO:0007669"/>
    <property type="project" value="UniProtKB-EC"/>
</dbReference>
<keyword evidence="2" id="KW-0808">Transferase</keyword>
<dbReference type="InterPro" id="IPR004013">
    <property type="entry name" value="PHP_dom"/>
</dbReference>
<reference evidence="2" key="1">
    <citation type="submission" date="2009-09" db="EMBL/GenBank/DDBJ databases">
        <authorList>
            <person name="Weinstock G."/>
            <person name="Sodergren E."/>
            <person name="Clifton S."/>
            <person name="Fulton L."/>
            <person name="Fulton B."/>
            <person name="Courtney L."/>
            <person name="Fronick C."/>
            <person name="Harrison M."/>
            <person name="Strong C."/>
            <person name="Farmer C."/>
            <person name="Delahaunty K."/>
            <person name="Markovic C."/>
            <person name="Hall O."/>
            <person name="Minx P."/>
            <person name="Tomlinson C."/>
            <person name="Mitreva M."/>
            <person name="Nelson J."/>
            <person name="Hou S."/>
            <person name="Wollam A."/>
            <person name="Pepin K.H."/>
            <person name="Johnson M."/>
            <person name="Bhonagiri V."/>
            <person name="Nash W.E."/>
            <person name="Warren W."/>
            <person name="Chinwalla A."/>
            <person name="Mardis E.R."/>
            <person name="Wilson R.K."/>
        </authorList>
    </citation>
    <scope>NUCLEOTIDE SEQUENCE [LARGE SCALE GENOMIC DNA]</scope>
    <source>
        <strain evidence="2">DSM 20583</strain>
    </source>
</reference>
<dbReference type="RefSeq" id="WP_003020735.1">
    <property type="nucleotide sequence ID" value="NZ_CP022413.2"/>
</dbReference>
<dbReference type="InterPro" id="IPR003141">
    <property type="entry name" value="Pol/His_phosphatase_N"/>
</dbReference>
<keyword evidence="2" id="KW-0548">Nucleotidyltransferase</keyword>
<gene>
    <name evidence="2" type="ORF">BLAHAN_05499</name>
</gene>
<comment type="caution">
    <text evidence="2">The sequence shown here is derived from an EMBL/GenBank/DDBJ whole genome shotgun (WGS) entry which is preliminary data.</text>
</comment>
<dbReference type="EC" id="2.7.7.7" evidence="2"/>
<dbReference type="Proteomes" id="UP000003755">
    <property type="component" value="Unassembled WGS sequence"/>
</dbReference>
<dbReference type="GO" id="GO:0006260">
    <property type="term" value="P:DNA replication"/>
    <property type="evidence" value="ECO:0007669"/>
    <property type="project" value="InterPro"/>
</dbReference>
<accession>C9L7X6</accession>
<dbReference type="InterPro" id="IPR016195">
    <property type="entry name" value="Pol/histidinol_Pase-like"/>
</dbReference>
<keyword evidence="3" id="KW-1185">Reference proteome</keyword>
<dbReference type="HOGENOM" id="CLU_001600_4_2_9"/>
<dbReference type="STRING" id="537007.BLAHAN_05499"/>
<dbReference type="Gene3D" id="3.20.20.140">
    <property type="entry name" value="Metal-dependent hydrolases"/>
    <property type="match status" value="1"/>
</dbReference>
<evidence type="ECO:0000313" key="2">
    <source>
        <dbReference type="EMBL" id="EEX21871.1"/>
    </source>
</evidence>
<dbReference type="SMART" id="SM00481">
    <property type="entry name" value="POLIIIAc"/>
    <property type="match status" value="1"/>
</dbReference>
<dbReference type="Pfam" id="PF02811">
    <property type="entry name" value="PHP"/>
    <property type="match status" value="1"/>
</dbReference>
<dbReference type="SUPFAM" id="SSF89550">
    <property type="entry name" value="PHP domain-like"/>
    <property type="match status" value="1"/>
</dbReference>
<protein>
    <submittedName>
        <fullName evidence="2">DNA polymerase III, alpha subunit</fullName>
        <ecNumber evidence="2">2.7.7.7</ecNumber>
    </submittedName>
</protein>
<dbReference type="PANTHER" id="PTHR32294:SF0">
    <property type="entry name" value="DNA POLYMERASE III SUBUNIT ALPHA"/>
    <property type="match status" value="1"/>
</dbReference>
<dbReference type="eggNOG" id="COG0587">
    <property type="taxonomic scope" value="Bacteria"/>
</dbReference>
<feature type="domain" description="Polymerase/histidinol phosphatase N-terminal" evidence="1">
    <location>
        <begin position="2"/>
        <end position="80"/>
    </location>
</feature>
<sequence>MLHLHVHSDYSNIRLIDSINKVSKLIQKAVNLNNSGIAITDHESVSGHVQALQIVEKGKSEGSIPEDFKLILGNEIYLVNSLEEVRDNYKSGITKFWHFILLAKDEIGHKQLRILSSLAWDNSFKTGKMERTPTLKSDLEKIVKENPGHLIASTACLGGECSHWILNKDVEKFNEFVQYCYDLFGEDFYFELQPNNSEEQVLVNKTLISISEQLDIPFIVTCDAHYVNKEDRVFHEAYLNSHEEEREVGDFYATTYMMNVTEIHEYLDWQIGEENVNKAIRNTEVIADKVSNYTLAHSTIVPEANIPEYQEEHYFKDFYDTHEYIRKFAYSDNKYDRYLLHLISQGFKTKGYYVGIKDEELKILIDRIEIELSEMWKVTEKIKNSISSYYISTLELIEIMWNEGDSLVGVARGSVTGMYTMYLIGLIQMNPIQWGLPHWRHISHERPELADIDLDSQRNRRKQIVNAIKKRKGERRVLNSCTFKTEGSKSAVITAARGLGVDNDIAQHIANLIPITRGFTWSIHDCLYGNEEEERKPVIEFANEIKKIPNLLETALNIEGLISGRSIHASAVYLFNDDFIEHNARMKAPNGTYITQFNMHDSDWCGGLKQDMLTISSLDIVRHCMELLIEAGHMQWQGTLRDTYNKYLHPDVLDYETKEMWDWIAENKVMDLFQWM</sequence>
<evidence type="ECO:0000259" key="1">
    <source>
        <dbReference type="SMART" id="SM00481"/>
    </source>
</evidence>
<proteinExistence type="predicted"/>
<dbReference type="PANTHER" id="PTHR32294">
    <property type="entry name" value="DNA POLYMERASE III SUBUNIT ALPHA"/>
    <property type="match status" value="1"/>
</dbReference>
<dbReference type="AlphaFoldDB" id="C9L7X6"/>
<name>C9L7X6_BLAHA</name>
<evidence type="ECO:0000313" key="3">
    <source>
        <dbReference type="Proteomes" id="UP000003755"/>
    </source>
</evidence>